<dbReference type="EMBL" id="FMJD01000006">
    <property type="protein sequence ID" value="SCM75386.1"/>
    <property type="molecule type" value="Genomic_DNA"/>
</dbReference>
<name>A0A212LCU9_9HYPH</name>
<dbReference type="AlphaFoldDB" id="A0A212LCU9"/>
<dbReference type="RefSeq" id="WP_288195769.1">
    <property type="nucleotide sequence ID" value="NZ_LT608334.1"/>
</dbReference>
<sequence>MSQLVDEVAPLAEAKPDAVVALGQVAKLLTVFPAANIGAAVAKARREAYEIAIEDVPAWTVEAAAKRWLKGEVATLGDKVNLSFPPSPPQLRALALDEWAKARAALWRYRRLMEGKTERVVPLEKRRPLPKEMLQALNG</sequence>
<reference evidence="1" key="1">
    <citation type="submission" date="2016-08" db="EMBL/GenBank/DDBJ databases">
        <authorList>
            <person name="Seilhamer J.J."/>
        </authorList>
    </citation>
    <scope>NUCLEOTIDE SEQUENCE</scope>
    <source>
        <strain evidence="1">86</strain>
    </source>
</reference>
<organism evidence="1">
    <name type="scientific">uncultured Pleomorphomonas sp</name>
    <dbReference type="NCBI Taxonomy" id="442121"/>
    <lineage>
        <taxon>Bacteria</taxon>
        <taxon>Pseudomonadati</taxon>
        <taxon>Pseudomonadota</taxon>
        <taxon>Alphaproteobacteria</taxon>
        <taxon>Hyphomicrobiales</taxon>
        <taxon>Pleomorphomonadaceae</taxon>
        <taxon>Pleomorphomonas</taxon>
        <taxon>environmental samples</taxon>
    </lineage>
</organism>
<accession>A0A212LCU9</accession>
<evidence type="ECO:0000313" key="1">
    <source>
        <dbReference type="EMBL" id="SCM75386.1"/>
    </source>
</evidence>
<protein>
    <submittedName>
        <fullName evidence="1">Uncharacterized protein</fullName>
    </submittedName>
</protein>
<gene>
    <name evidence="1" type="ORF">KL86PLE_20054</name>
</gene>
<proteinExistence type="predicted"/>